<dbReference type="SUPFAM" id="SSF52540">
    <property type="entry name" value="P-loop containing nucleoside triphosphate hydrolases"/>
    <property type="match status" value="1"/>
</dbReference>
<accession>A0A1M6UVW1</accession>
<dbReference type="Gene3D" id="3.40.50.10050">
    <property type="entry name" value="Translation initiation factor IF- 2, domain 3"/>
    <property type="match status" value="1"/>
</dbReference>
<dbReference type="Gene3D" id="3.40.50.300">
    <property type="entry name" value="P-loop containing nucleotide triphosphate hydrolases"/>
    <property type="match status" value="1"/>
</dbReference>
<dbReference type="HAMAP" id="MF_00100_B">
    <property type="entry name" value="IF_2_B"/>
    <property type="match status" value="1"/>
</dbReference>
<dbReference type="GO" id="GO:0005525">
    <property type="term" value="F:GTP binding"/>
    <property type="evidence" value="ECO:0007669"/>
    <property type="project" value="UniProtKB-KW"/>
</dbReference>
<dbReference type="PANTHER" id="PTHR43381">
    <property type="entry name" value="TRANSLATION INITIATION FACTOR IF-2-RELATED"/>
    <property type="match status" value="1"/>
</dbReference>
<feature type="binding site" evidence="8">
    <location>
        <begin position="355"/>
        <end position="359"/>
    </location>
    <ligand>
        <name>GTP</name>
        <dbReference type="ChEBI" id="CHEBI:37565"/>
    </ligand>
</feature>
<dbReference type="Pfam" id="PF04760">
    <property type="entry name" value="IF2_N"/>
    <property type="match status" value="2"/>
</dbReference>
<evidence type="ECO:0000259" key="12">
    <source>
        <dbReference type="PROSITE" id="PS51722"/>
    </source>
</evidence>
<dbReference type="FunFam" id="2.40.30.10:FF:000007">
    <property type="entry name" value="Translation initiation factor IF-2"/>
    <property type="match status" value="1"/>
</dbReference>
<dbReference type="AlphaFoldDB" id="A0A1M6UVW1"/>
<sequence length="823" mass="91017">MSNIRVYELAKEFNKETKEVLEVLQKANFPVKNNFSSVGDAEREALKKHYHKGAAPAAKAPVKEAKPKAEVKEVRENAPEKTKKGNGEKSQNRPQNKENHEHKEHRENRENNQRKANNNNGNGNNRSHEGGNRSGHNERNNNGSNNERSERGSRNDRNKNERNDRNDRRGGKNERNGRNDRNDRNDRNGRNNDRRGGRGRNNKRGGQQPAPKMEIARPKHIKLPEMIAVKDLASKMSYTAAEVVKKLFMMGVMATINQEIDFETAALVASEFGVTCEELPPDADPTEIPEIEDDPKSLKLRPPVVTVMGHVDHGKTSLLDCIRNTHVSAHEAGGITQHIGAYQVNCKGKKIVFLDTPGHEAFTAMRARGAQITDIAILVVAADDGVMPQTVEAINHAKSANVPIIVAVNKIDKPGANPDRVKQELMEHNLVPEEYGGDTIMVPVSAKQQIGIDDLLENVLLVAEVEELKANPNRDARGVIIEAKLDKGRGTVATVLVQNGTLRIGDSVVCGTTYGKVRAMIDDRGNNVKKAGPSVPVEILGLNDVPAAGDILAVLEEKQARSIAEARVERQRTNLIKSKKVSLDDLFHQIQEGEIKDLNIVVKADVQGSVEALCGSLLKLNKNDEVRVSVVHSGVGAVNESDVMLASASNAIIIAFNVRPDANARRVADTEDVDIRTYRVIYDALNDVKDAMSGMLKPKYKEVIQGRVEIRQVMKFSKALVAGSYVLEGKIHNNSKIRIIRDNIEVFDGEIDSLRRFKDEVKEVAAGYECGISIIDFRDFKEGDIIEAYTMEEIATDINEANKEAARKRQAEAEARAAKENEE</sequence>
<comment type="function">
    <text evidence="7 8 9">One of the essential components for the initiation of protein synthesis. Protects formylmethionyl-tRNA from spontaneous hydrolysis and promotes its binding to the 30S ribosomal subunits. Also involved in the hydrolysis of GTP during the formation of the 70S ribosomal complex.</text>
</comment>
<dbReference type="CDD" id="cd03702">
    <property type="entry name" value="IF2_mtIF2_II"/>
    <property type="match status" value="1"/>
</dbReference>
<feature type="region of interest" description="G-domain" evidence="8">
    <location>
        <begin position="303"/>
        <end position="451"/>
    </location>
</feature>
<dbReference type="OrthoDB" id="9811804at2"/>
<dbReference type="NCBIfam" id="TIGR00231">
    <property type="entry name" value="small_GTP"/>
    <property type="match status" value="1"/>
</dbReference>
<dbReference type="InterPro" id="IPR023115">
    <property type="entry name" value="TIF_IF2_dom3"/>
</dbReference>
<dbReference type="InterPro" id="IPR000795">
    <property type="entry name" value="T_Tr_GTP-bd_dom"/>
</dbReference>
<dbReference type="PROSITE" id="PS51722">
    <property type="entry name" value="G_TR_2"/>
    <property type="match status" value="1"/>
</dbReference>
<evidence type="ECO:0000256" key="6">
    <source>
        <dbReference type="ARBA" id="ARBA00023134"/>
    </source>
</evidence>
<dbReference type="InterPro" id="IPR027417">
    <property type="entry name" value="P-loop_NTPase"/>
</dbReference>
<evidence type="ECO:0000256" key="1">
    <source>
        <dbReference type="ARBA" id="ARBA00007733"/>
    </source>
</evidence>
<feature type="binding site" evidence="8">
    <location>
        <begin position="409"/>
        <end position="412"/>
    </location>
    <ligand>
        <name>GTP</name>
        <dbReference type="ChEBI" id="CHEBI:37565"/>
    </ligand>
</feature>
<proteinExistence type="inferred from homology"/>
<dbReference type="InterPro" id="IPR044145">
    <property type="entry name" value="IF2_II"/>
</dbReference>
<evidence type="ECO:0000256" key="8">
    <source>
        <dbReference type="HAMAP-Rule" id="MF_00100"/>
    </source>
</evidence>
<reference evidence="13 14" key="1">
    <citation type="submission" date="2016-11" db="EMBL/GenBank/DDBJ databases">
        <authorList>
            <person name="Jaros S."/>
            <person name="Januszkiewicz K."/>
            <person name="Wedrychowicz H."/>
        </authorList>
    </citation>
    <scope>NUCLEOTIDE SEQUENCE [LARGE SCALE GENOMIC DNA]</scope>
    <source>
        <strain evidence="13 14">HD4</strain>
    </source>
</reference>
<dbReference type="InterPro" id="IPR000178">
    <property type="entry name" value="TF_IF2_bacterial-like"/>
</dbReference>
<dbReference type="InterPro" id="IPR009000">
    <property type="entry name" value="Transl_B-barrel_sf"/>
</dbReference>
<dbReference type="Pfam" id="PF11987">
    <property type="entry name" value="IF-2"/>
    <property type="match status" value="1"/>
</dbReference>
<feature type="domain" description="Tr-type G" evidence="12">
    <location>
        <begin position="300"/>
        <end position="469"/>
    </location>
</feature>
<keyword evidence="3 8" id="KW-0396">Initiation factor</keyword>
<organism evidence="13 14">
    <name type="scientific">Selenomonas ruminantium</name>
    <dbReference type="NCBI Taxonomy" id="971"/>
    <lineage>
        <taxon>Bacteria</taxon>
        <taxon>Bacillati</taxon>
        <taxon>Bacillota</taxon>
        <taxon>Negativicutes</taxon>
        <taxon>Selenomonadales</taxon>
        <taxon>Selenomonadaceae</taxon>
        <taxon>Selenomonas</taxon>
    </lineage>
</organism>
<dbReference type="CDD" id="cd03692">
    <property type="entry name" value="mtIF2_IVc"/>
    <property type="match status" value="1"/>
</dbReference>
<dbReference type="InterPro" id="IPR006847">
    <property type="entry name" value="IF2_N"/>
</dbReference>
<feature type="compositionally biased region" description="Basic and acidic residues" evidence="11">
    <location>
        <begin position="126"/>
        <end position="139"/>
    </location>
</feature>
<comment type="similarity">
    <text evidence="1 8 9">Belongs to the TRAFAC class translation factor GTPase superfamily. Classic translation factor GTPase family. IF-2 subfamily.</text>
</comment>
<feature type="compositionally biased region" description="Basic and acidic residues" evidence="11">
    <location>
        <begin position="147"/>
        <end position="196"/>
    </location>
</feature>
<dbReference type="CDD" id="cd01887">
    <property type="entry name" value="IF2_eIF5B"/>
    <property type="match status" value="1"/>
</dbReference>
<feature type="compositionally biased region" description="Low complexity" evidence="11">
    <location>
        <begin position="114"/>
        <end position="125"/>
    </location>
</feature>
<evidence type="ECO:0000256" key="7">
    <source>
        <dbReference type="ARBA" id="ARBA00025162"/>
    </source>
</evidence>
<protein>
    <recommendedName>
        <fullName evidence="2 8">Translation initiation factor IF-2</fullName>
    </recommendedName>
</protein>
<dbReference type="PROSITE" id="PS01176">
    <property type="entry name" value="IF2"/>
    <property type="match status" value="1"/>
</dbReference>
<dbReference type="PANTHER" id="PTHR43381:SF5">
    <property type="entry name" value="TR-TYPE G DOMAIN-CONTAINING PROTEIN"/>
    <property type="match status" value="1"/>
</dbReference>
<gene>
    <name evidence="8" type="primary">infB</name>
    <name evidence="13" type="ORF">SAMN05216582_1155</name>
</gene>
<dbReference type="FunFam" id="3.40.50.10050:FF:000001">
    <property type="entry name" value="Translation initiation factor IF-2"/>
    <property type="match status" value="1"/>
</dbReference>
<dbReference type="InterPro" id="IPR053905">
    <property type="entry name" value="EF-G-like_DII"/>
</dbReference>
<evidence type="ECO:0000256" key="5">
    <source>
        <dbReference type="ARBA" id="ARBA00022917"/>
    </source>
</evidence>
<evidence type="ECO:0000256" key="9">
    <source>
        <dbReference type="RuleBase" id="RU000644"/>
    </source>
</evidence>
<dbReference type="InterPro" id="IPR015760">
    <property type="entry name" value="TIF_IF2"/>
</dbReference>
<comment type="subcellular location">
    <subcellularLocation>
        <location evidence="8">Cytoplasm</location>
    </subcellularLocation>
</comment>
<dbReference type="GO" id="GO:0005829">
    <property type="term" value="C:cytosol"/>
    <property type="evidence" value="ECO:0007669"/>
    <property type="project" value="TreeGrafter"/>
</dbReference>
<evidence type="ECO:0000313" key="13">
    <source>
        <dbReference type="EMBL" id="SHK73265.1"/>
    </source>
</evidence>
<evidence type="ECO:0000256" key="2">
    <source>
        <dbReference type="ARBA" id="ARBA00020675"/>
    </source>
</evidence>
<dbReference type="EMBL" id="FRBC01000015">
    <property type="protein sequence ID" value="SHK73265.1"/>
    <property type="molecule type" value="Genomic_DNA"/>
</dbReference>
<keyword evidence="10" id="KW-0175">Coiled coil</keyword>
<dbReference type="SUPFAM" id="SSF50447">
    <property type="entry name" value="Translation proteins"/>
    <property type="match status" value="2"/>
</dbReference>
<dbReference type="GO" id="GO:0003924">
    <property type="term" value="F:GTPase activity"/>
    <property type="evidence" value="ECO:0007669"/>
    <property type="project" value="UniProtKB-UniRule"/>
</dbReference>
<dbReference type="NCBIfam" id="TIGR00487">
    <property type="entry name" value="IF-2"/>
    <property type="match status" value="1"/>
</dbReference>
<evidence type="ECO:0000256" key="10">
    <source>
        <dbReference type="SAM" id="Coils"/>
    </source>
</evidence>
<keyword evidence="5 8" id="KW-0648">Protein biosynthesis</keyword>
<feature type="region of interest" description="Disordered" evidence="11">
    <location>
        <begin position="49"/>
        <end position="216"/>
    </location>
</feature>
<keyword evidence="6 8" id="KW-0342">GTP-binding</keyword>
<evidence type="ECO:0000256" key="4">
    <source>
        <dbReference type="ARBA" id="ARBA00022741"/>
    </source>
</evidence>
<feature type="compositionally biased region" description="Basic and acidic residues" evidence="11">
    <location>
        <begin position="61"/>
        <end position="113"/>
    </location>
</feature>
<dbReference type="FunFam" id="2.40.30.10:FF:000008">
    <property type="entry name" value="Translation initiation factor IF-2"/>
    <property type="match status" value="1"/>
</dbReference>
<feature type="binding site" evidence="8">
    <location>
        <begin position="309"/>
        <end position="316"/>
    </location>
    <ligand>
        <name>GTP</name>
        <dbReference type="ChEBI" id="CHEBI:37565"/>
    </ligand>
</feature>
<dbReference type="Pfam" id="PF22042">
    <property type="entry name" value="EF-G_D2"/>
    <property type="match status" value="1"/>
</dbReference>
<keyword evidence="4 8" id="KW-0547">Nucleotide-binding</keyword>
<evidence type="ECO:0000256" key="11">
    <source>
        <dbReference type="SAM" id="MobiDB-lite"/>
    </source>
</evidence>
<dbReference type="InterPro" id="IPR005225">
    <property type="entry name" value="Small_GTP-bd"/>
</dbReference>
<evidence type="ECO:0000256" key="3">
    <source>
        <dbReference type="ARBA" id="ARBA00022540"/>
    </source>
</evidence>
<dbReference type="RefSeq" id="WP_073090096.1">
    <property type="nucleotide sequence ID" value="NZ_FRBC01000015.1"/>
</dbReference>
<feature type="coiled-coil region" evidence="10">
    <location>
        <begin position="791"/>
        <end position="823"/>
    </location>
</feature>
<dbReference type="SUPFAM" id="SSF52156">
    <property type="entry name" value="Initiation factor IF2/eIF5b, domain 3"/>
    <property type="match status" value="1"/>
</dbReference>
<dbReference type="Pfam" id="PF00009">
    <property type="entry name" value="GTP_EFTU"/>
    <property type="match status" value="1"/>
</dbReference>
<evidence type="ECO:0000313" key="14">
    <source>
        <dbReference type="Proteomes" id="UP000184263"/>
    </source>
</evidence>
<dbReference type="InterPro" id="IPR036925">
    <property type="entry name" value="TIF_IF2_dom3_sf"/>
</dbReference>
<dbReference type="Gene3D" id="2.40.30.10">
    <property type="entry name" value="Translation factors"/>
    <property type="match status" value="2"/>
</dbReference>
<dbReference type="Gene3D" id="1.10.10.2480">
    <property type="match status" value="1"/>
</dbReference>
<keyword evidence="8" id="KW-0963">Cytoplasm</keyword>
<name>A0A1M6UVW1_SELRU</name>
<dbReference type="FunFam" id="3.40.50.300:FF:000019">
    <property type="entry name" value="Translation initiation factor IF-2"/>
    <property type="match status" value="1"/>
</dbReference>
<dbReference type="GO" id="GO:0003743">
    <property type="term" value="F:translation initiation factor activity"/>
    <property type="evidence" value="ECO:0007669"/>
    <property type="project" value="UniProtKB-UniRule"/>
</dbReference>
<dbReference type="Proteomes" id="UP000184263">
    <property type="component" value="Unassembled WGS sequence"/>
</dbReference>